<evidence type="ECO:0000256" key="2">
    <source>
        <dbReference type="ARBA" id="ARBA00004496"/>
    </source>
</evidence>
<dbReference type="InterPro" id="IPR011993">
    <property type="entry name" value="PH-like_dom_sf"/>
</dbReference>
<dbReference type="GO" id="GO:0045292">
    <property type="term" value="P:mRNA cis splicing, via spliceosome"/>
    <property type="evidence" value="ECO:0007669"/>
    <property type="project" value="TreeGrafter"/>
</dbReference>
<reference evidence="6" key="1">
    <citation type="submission" date="2020-01" db="EMBL/GenBank/DDBJ databases">
        <title>Genome sequence of Kobresia littledalei, the first chromosome-level genome in the family Cyperaceae.</title>
        <authorList>
            <person name="Qu G."/>
        </authorList>
    </citation>
    <scope>NUCLEOTIDE SEQUENCE</scope>
    <source>
        <strain evidence="6">C.B.Clarke</strain>
        <tissue evidence="6">Leaf</tissue>
    </source>
</reference>
<dbReference type="Proteomes" id="UP000623129">
    <property type="component" value="Unassembled WGS sequence"/>
</dbReference>
<dbReference type="Gene3D" id="2.30.29.30">
    <property type="entry name" value="Pleckstrin-homology domain (PH domain)/Phosphotyrosine-binding domain (PTB)"/>
    <property type="match status" value="1"/>
</dbReference>
<evidence type="ECO:0000256" key="5">
    <source>
        <dbReference type="SAM" id="Phobius"/>
    </source>
</evidence>
<name>A0A833RPP0_9POAL</name>
<keyword evidence="5" id="KW-0472">Membrane</keyword>
<dbReference type="InterPro" id="IPR039924">
    <property type="entry name" value="ICln/Lot5/Saf5"/>
</dbReference>
<dbReference type="GO" id="GO:0005829">
    <property type="term" value="C:cytosol"/>
    <property type="evidence" value="ECO:0007669"/>
    <property type="project" value="TreeGrafter"/>
</dbReference>
<dbReference type="PANTHER" id="PTHR21399">
    <property type="entry name" value="CHLORIDE CONDUCTANCE REGULATORY PROTEIN ICLN"/>
    <property type="match status" value="1"/>
</dbReference>
<keyword evidence="7" id="KW-1185">Reference proteome</keyword>
<keyword evidence="4" id="KW-0539">Nucleus</keyword>
<keyword evidence="5" id="KW-0812">Transmembrane</keyword>
<dbReference type="Pfam" id="PF03517">
    <property type="entry name" value="Voldacs"/>
    <property type="match status" value="1"/>
</dbReference>
<keyword evidence="3" id="KW-0963">Cytoplasm</keyword>
<dbReference type="OrthoDB" id="19714at2759"/>
<dbReference type="GO" id="GO:0000387">
    <property type="term" value="P:spliceosomal snRNP assembly"/>
    <property type="evidence" value="ECO:0007669"/>
    <property type="project" value="TreeGrafter"/>
</dbReference>
<dbReference type="AlphaFoldDB" id="A0A833RPP0"/>
<sequence>MRKPTTIQATSYRQSDPLDSAGMFVGGFVLGGLIIGALGCVYAPQIAEPWLEKRGSYSRNCLNLCMMRERIWRRVLWLSDTEKEKGYSVDFVSISLHAVSRDPEAYPQPCIYTQRLEKKKRKRTAGFTVMR</sequence>
<dbReference type="PANTHER" id="PTHR21399:SF0">
    <property type="entry name" value="METHYLOSOME SUBUNIT PICLN"/>
    <property type="match status" value="1"/>
</dbReference>
<proteinExistence type="predicted"/>
<dbReference type="GO" id="GO:0005681">
    <property type="term" value="C:spliceosomal complex"/>
    <property type="evidence" value="ECO:0007669"/>
    <property type="project" value="TreeGrafter"/>
</dbReference>
<keyword evidence="5" id="KW-1133">Transmembrane helix</keyword>
<gene>
    <name evidence="6" type="ORF">FCM35_KLT16434</name>
</gene>
<evidence type="ECO:0000313" key="6">
    <source>
        <dbReference type="EMBL" id="KAF3338963.1"/>
    </source>
</evidence>
<protein>
    <submittedName>
        <fullName evidence="6">Chloride conductance regulatory protein ICln-like protein</fullName>
    </submittedName>
</protein>
<feature type="transmembrane region" description="Helical" evidence="5">
    <location>
        <begin position="20"/>
        <end position="44"/>
    </location>
</feature>
<organism evidence="6 7">
    <name type="scientific">Carex littledalei</name>
    <dbReference type="NCBI Taxonomy" id="544730"/>
    <lineage>
        <taxon>Eukaryota</taxon>
        <taxon>Viridiplantae</taxon>
        <taxon>Streptophyta</taxon>
        <taxon>Embryophyta</taxon>
        <taxon>Tracheophyta</taxon>
        <taxon>Spermatophyta</taxon>
        <taxon>Magnoliopsida</taxon>
        <taxon>Liliopsida</taxon>
        <taxon>Poales</taxon>
        <taxon>Cyperaceae</taxon>
        <taxon>Cyperoideae</taxon>
        <taxon>Cariceae</taxon>
        <taxon>Carex</taxon>
        <taxon>Carex subgen. Euthyceras</taxon>
    </lineage>
</organism>
<comment type="subcellular location">
    <subcellularLocation>
        <location evidence="2">Cytoplasm</location>
    </subcellularLocation>
    <subcellularLocation>
        <location evidence="1">Nucleus</location>
    </subcellularLocation>
</comment>
<evidence type="ECO:0000256" key="3">
    <source>
        <dbReference type="ARBA" id="ARBA00022490"/>
    </source>
</evidence>
<dbReference type="GO" id="GO:0034715">
    <property type="term" value="C:pICln-Sm protein complex"/>
    <property type="evidence" value="ECO:0007669"/>
    <property type="project" value="TreeGrafter"/>
</dbReference>
<evidence type="ECO:0000256" key="4">
    <source>
        <dbReference type="ARBA" id="ARBA00023242"/>
    </source>
</evidence>
<evidence type="ECO:0000313" key="7">
    <source>
        <dbReference type="Proteomes" id="UP000623129"/>
    </source>
</evidence>
<dbReference type="EMBL" id="SWLB01000004">
    <property type="protein sequence ID" value="KAF3338963.1"/>
    <property type="molecule type" value="Genomic_DNA"/>
</dbReference>
<comment type="caution">
    <text evidence="6">The sequence shown here is derived from an EMBL/GenBank/DDBJ whole genome shotgun (WGS) entry which is preliminary data.</text>
</comment>
<evidence type="ECO:0000256" key="1">
    <source>
        <dbReference type="ARBA" id="ARBA00004123"/>
    </source>
</evidence>
<accession>A0A833RPP0</accession>